<name>A0ABR5SMD5_9BACT</name>
<sequence>MNRLFTADIVTNEQLDNRYFALQVTPNVAICETLAGQFFMLKSGEFGEYTDPLLLRPFSLASFIHPDDTYPNGLLMFLIDAVGKGTNILKRLPVGTRLNIIGPLGRGFPPVADDERLLIAAGGIGIASVLGLNKMYHGVPLFYGVRSRGQMIECTNSNIQVASDDGSIGDKGSVLALLERHISQLRQSYSGKIKIYACGPHGMYKAMFKMNLDADVYVALETPMACGVGTCLGCAVETTSGLQMVCKDGPVFNLKDIIWGG</sequence>
<comment type="caution">
    <text evidence="12">The sequence shown here is derived from an EMBL/GenBank/DDBJ whole genome shotgun (WGS) entry which is preliminary data.</text>
</comment>
<reference evidence="12 13" key="1">
    <citation type="submission" date="2015-11" db="EMBL/GenBank/DDBJ databases">
        <authorList>
            <person name="Lin W."/>
        </authorList>
    </citation>
    <scope>NUCLEOTIDE SEQUENCE [LARGE SCALE GENOMIC DNA]</scope>
    <source>
        <strain evidence="12 13">HCH-1</strain>
    </source>
</reference>
<keyword evidence="8" id="KW-0408">Iron</keyword>
<dbReference type="PIRSF" id="PIRSF006816">
    <property type="entry name" value="Cyc3_hyd_g"/>
    <property type="match status" value="1"/>
</dbReference>
<dbReference type="Proteomes" id="UP000060487">
    <property type="component" value="Unassembled WGS sequence"/>
</dbReference>
<evidence type="ECO:0000256" key="8">
    <source>
        <dbReference type="ARBA" id="ARBA00023004"/>
    </source>
</evidence>
<dbReference type="InterPro" id="IPR012165">
    <property type="entry name" value="Cyt_c3_hydrogenase_gsu"/>
</dbReference>
<evidence type="ECO:0000256" key="9">
    <source>
        <dbReference type="ARBA" id="ARBA00023014"/>
    </source>
</evidence>
<dbReference type="RefSeq" id="WP_085050993.1">
    <property type="nucleotide sequence ID" value="NZ_LNQR01000020.1"/>
</dbReference>
<dbReference type="Gene3D" id="3.40.50.80">
    <property type="entry name" value="Nucleotide-binding domain of ferredoxin-NADP reductase (FNR) module"/>
    <property type="match status" value="1"/>
</dbReference>
<evidence type="ECO:0000256" key="7">
    <source>
        <dbReference type="ARBA" id="ARBA00022982"/>
    </source>
</evidence>
<dbReference type="InterPro" id="IPR019480">
    <property type="entry name" value="Dihydroorotate_DH_Fe-S-bd"/>
</dbReference>
<keyword evidence="6" id="KW-0274">FAD</keyword>
<evidence type="ECO:0000256" key="3">
    <source>
        <dbReference type="ARBA" id="ARBA00022630"/>
    </source>
</evidence>
<dbReference type="InterPro" id="IPR050353">
    <property type="entry name" value="PyrK_electron_transfer"/>
</dbReference>
<evidence type="ECO:0000256" key="4">
    <source>
        <dbReference type="ARBA" id="ARBA00022714"/>
    </source>
</evidence>
<dbReference type="Gene3D" id="2.40.30.10">
    <property type="entry name" value="Translation factors"/>
    <property type="match status" value="1"/>
</dbReference>
<dbReference type="InterPro" id="IPR017927">
    <property type="entry name" value="FAD-bd_FR_type"/>
</dbReference>
<accession>A0ABR5SMD5</accession>
<comment type="cofactor">
    <cofactor evidence="10">
        <name>[2Fe-2S] cluster</name>
        <dbReference type="ChEBI" id="CHEBI:190135"/>
    </cofactor>
</comment>
<keyword evidence="9" id="KW-0411">Iron-sulfur</keyword>
<gene>
    <name evidence="12" type="ORF">ASN18_0462</name>
</gene>
<evidence type="ECO:0000256" key="10">
    <source>
        <dbReference type="ARBA" id="ARBA00034078"/>
    </source>
</evidence>
<keyword evidence="13" id="KW-1185">Reference proteome</keyword>
<feature type="domain" description="FAD-binding FR-type" evidence="11">
    <location>
        <begin position="2"/>
        <end position="110"/>
    </location>
</feature>
<dbReference type="SUPFAM" id="SSF63380">
    <property type="entry name" value="Riboflavin synthase domain-like"/>
    <property type="match status" value="1"/>
</dbReference>
<evidence type="ECO:0000256" key="1">
    <source>
        <dbReference type="ARBA" id="ARBA00006422"/>
    </source>
</evidence>
<protein>
    <submittedName>
        <fullName evidence="12">Dihydroorotate dehydrogenase</fullName>
    </submittedName>
</protein>
<dbReference type="InterPro" id="IPR037117">
    <property type="entry name" value="Dihydroorotate_DH_ele_sf"/>
</dbReference>
<evidence type="ECO:0000313" key="13">
    <source>
        <dbReference type="Proteomes" id="UP000060487"/>
    </source>
</evidence>
<keyword evidence="2" id="KW-0813">Transport</keyword>
<organism evidence="12 13">
    <name type="scientific">Candidatus Magnetominusculus xianensis</name>
    <dbReference type="NCBI Taxonomy" id="1748249"/>
    <lineage>
        <taxon>Bacteria</taxon>
        <taxon>Pseudomonadati</taxon>
        <taxon>Nitrospirota</taxon>
        <taxon>Nitrospiria</taxon>
        <taxon>Nitrospirales</taxon>
        <taxon>Nitrospiraceae</taxon>
        <taxon>Candidatus Magnetominusculus</taxon>
    </lineage>
</organism>
<evidence type="ECO:0000259" key="11">
    <source>
        <dbReference type="PROSITE" id="PS51384"/>
    </source>
</evidence>
<keyword evidence="4" id="KW-0001">2Fe-2S</keyword>
<dbReference type="PANTHER" id="PTHR43513:SF3">
    <property type="entry name" value="DIHYDROOROTATE DEHYDROGENASE B (NAD(+)), ELECTRON TRANSFER SUBUNIT-RELATED"/>
    <property type="match status" value="1"/>
</dbReference>
<dbReference type="Gene3D" id="2.10.240.10">
    <property type="entry name" value="Dihydroorotate dehydrogenase, electron transfer subunit"/>
    <property type="match status" value="1"/>
</dbReference>
<dbReference type="Pfam" id="PF10418">
    <property type="entry name" value="DHODB_Fe-S_bind"/>
    <property type="match status" value="1"/>
</dbReference>
<dbReference type="InterPro" id="IPR039261">
    <property type="entry name" value="FNR_nucleotide-bd"/>
</dbReference>
<keyword evidence="7" id="KW-0249">Electron transport</keyword>
<comment type="similarity">
    <text evidence="1">Belongs to the PyrK family.</text>
</comment>
<keyword evidence="3" id="KW-0285">Flavoprotein</keyword>
<dbReference type="InterPro" id="IPR017938">
    <property type="entry name" value="Riboflavin_synthase-like_b-brl"/>
</dbReference>
<dbReference type="SUPFAM" id="SSF52343">
    <property type="entry name" value="Ferredoxin reductase-like, C-terminal NADP-linked domain"/>
    <property type="match status" value="1"/>
</dbReference>
<dbReference type="PANTHER" id="PTHR43513">
    <property type="entry name" value="DIHYDROOROTATE DEHYDROGENASE B (NAD(+)), ELECTRON TRANSFER SUBUNIT"/>
    <property type="match status" value="1"/>
</dbReference>
<keyword evidence="5" id="KW-0479">Metal-binding</keyword>
<dbReference type="EMBL" id="LNQR01000020">
    <property type="protein sequence ID" value="KWT92757.1"/>
    <property type="molecule type" value="Genomic_DNA"/>
</dbReference>
<evidence type="ECO:0000313" key="12">
    <source>
        <dbReference type="EMBL" id="KWT92757.1"/>
    </source>
</evidence>
<evidence type="ECO:0000256" key="6">
    <source>
        <dbReference type="ARBA" id="ARBA00022827"/>
    </source>
</evidence>
<evidence type="ECO:0000256" key="5">
    <source>
        <dbReference type="ARBA" id="ARBA00022723"/>
    </source>
</evidence>
<evidence type="ECO:0000256" key="2">
    <source>
        <dbReference type="ARBA" id="ARBA00022448"/>
    </source>
</evidence>
<proteinExistence type="inferred from homology"/>
<dbReference type="PROSITE" id="PS51384">
    <property type="entry name" value="FAD_FR"/>
    <property type="match status" value="1"/>
</dbReference>